<dbReference type="InterPro" id="IPR027797">
    <property type="entry name" value="PT-TG_dom"/>
</dbReference>
<dbReference type="InterPro" id="IPR003587">
    <property type="entry name" value="Hint_dom_N"/>
</dbReference>
<protein>
    <submittedName>
        <fullName evidence="4">Intein C-terminal splicing region</fullName>
    </submittedName>
</protein>
<dbReference type="GO" id="GO:0016539">
    <property type="term" value="P:intein-mediated protein splicing"/>
    <property type="evidence" value="ECO:0007669"/>
    <property type="project" value="InterPro"/>
</dbReference>
<dbReference type="SMART" id="SM00306">
    <property type="entry name" value="HintN"/>
    <property type="match status" value="1"/>
</dbReference>
<feature type="domain" description="Hint" evidence="3">
    <location>
        <begin position="118"/>
        <end position="212"/>
    </location>
</feature>
<dbReference type="PROSITE" id="PS50818">
    <property type="entry name" value="INTEIN_C_TER"/>
    <property type="match status" value="1"/>
</dbReference>
<dbReference type="EMBL" id="FQVL01000024">
    <property type="protein sequence ID" value="SHF42249.1"/>
    <property type="molecule type" value="Genomic_DNA"/>
</dbReference>
<dbReference type="STRING" id="112248.SAMN05444392_12419"/>
<evidence type="ECO:0000259" key="3">
    <source>
        <dbReference type="SMART" id="SM00306"/>
    </source>
</evidence>
<dbReference type="PROSITE" id="PS50817">
    <property type="entry name" value="INTEIN_N_TER"/>
    <property type="match status" value="1"/>
</dbReference>
<dbReference type="SUPFAM" id="SSF51294">
    <property type="entry name" value="Hedgehog/intein (Hint) domain"/>
    <property type="match status" value="1"/>
</dbReference>
<dbReference type="CDD" id="cd00081">
    <property type="entry name" value="Hint"/>
    <property type="match status" value="1"/>
</dbReference>
<dbReference type="Pfam" id="PF07591">
    <property type="entry name" value="PT-HINT"/>
    <property type="match status" value="1"/>
</dbReference>
<dbReference type="NCBIfam" id="TIGR01443">
    <property type="entry name" value="intein_Cterm"/>
    <property type="match status" value="1"/>
</dbReference>
<evidence type="ECO:0000313" key="4">
    <source>
        <dbReference type="EMBL" id="SHF42249.1"/>
    </source>
</evidence>
<dbReference type="GO" id="GO:0005576">
    <property type="term" value="C:extracellular region"/>
    <property type="evidence" value="ECO:0007669"/>
    <property type="project" value="UniProtKB-SubCell"/>
</dbReference>
<dbReference type="Proteomes" id="UP000184476">
    <property type="component" value="Unassembled WGS sequence"/>
</dbReference>
<dbReference type="Pfam" id="PF14449">
    <property type="entry name" value="PT-TG"/>
    <property type="match status" value="1"/>
</dbReference>
<reference evidence="4 5" key="1">
    <citation type="submission" date="2016-11" db="EMBL/GenBank/DDBJ databases">
        <authorList>
            <person name="Jaros S."/>
            <person name="Januszkiewicz K."/>
            <person name="Wedrychowicz H."/>
        </authorList>
    </citation>
    <scope>NUCLEOTIDE SEQUENCE [LARGE SCALE GENOMIC DNA]</scope>
    <source>
        <strain evidence="4 5">DSM 44666</strain>
    </source>
</reference>
<gene>
    <name evidence="4" type="ORF">SAMN05444392_12419</name>
</gene>
<keyword evidence="2" id="KW-0964">Secreted</keyword>
<accession>A0A1M5BIL9</accession>
<keyword evidence="5" id="KW-1185">Reference proteome</keyword>
<evidence type="ECO:0000256" key="2">
    <source>
        <dbReference type="ARBA" id="ARBA00022525"/>
    </source>
</evidence>
<dbReference type="InterPro" id="IPR006141">
    <property type="entry name" value="Intein_N"/>
</dbReference>
<name>A0A1M5BIL9_9BACL</name>
<evidence type="ECO:0000313" key="5">
    <source>
        <dbReference type="Proteomes" id="UP000184476"/>
    </source>
</evidence>
<dbReference type="InterPro" id="IPR036844">
    <property type="entry name" value="Hint_dom_sf"/>
</dbReference>
<dbReference type="Gene3D" id="2.170.16.10">
    <property type="entry name" value="Hedgehog/Intein (Hint) domain"/>
    <property type="match status" value="1"/>
</dbReference>
<organism evidence="4 5">
    <name type="scientific">Seinonella peptonophila</name>
    <dbReference type="NCBI Taxonomy" id="112248"/>
    <lineage>
        <taxon>Bacteria</taxon>
        <taxon>Bacillati</taxon>
        <taxon>Bacillota</taxon>
        <taxon>Bacilli</taxon>
        <taxon>Bacillales</taxon>
        <taxon>Thermoactinomycetaceae</taxon>
        <taxon>Seinonella</taxon>
    </lineage>
</organism>
<dbReference type="AlphaFoldDB" id="A0A1M5BIL9"/>
<comment type="subcellular location">
    <subcellularLocation>
        <location evidence="1">Secreted</location>
    </subcellularLocation>
</comment>
<proteinExistence type="predicted"/>
<sequence>MRKTKKHVRTAVRKIKRSLSRAKKTVSRTIKNTAKSVKKAVKKAITPGSTERKGVAIAAGFAPVVSELNDIGVAITGYDAISGEDTPRWMGVAGLLLVGGGAAAIKMGTKATSVVKACKCFTAGTIVKTDKGDKPIEEIKVGDRVLAKDDKTGKQAYKEVEWLFKKTVHKVYDVHIGKTIIHTTEEHPFWVKGFGWVAVEDLKPGMLLEDDDGKLVKVDQVIVKKQQTFVYNFKVRDYHSYYVSNLHIWTHNSCIPWSSNQVKSAASKLNKGEKEVTVKNRSQAEELFLRVYQGKGYKNSTGMGSTEAKSFFKGENMYHWDDKFGKDGYLLNHDKNNPHAKIPHLQIHPDGEKIIRIFWER</sequence>
<evidence type="ECO:0000256" key="1">
    <source>
        <dbReference type="ARBA" id="ARBA00004613"/>
    </source>
</evidence>
<dbReference type="InterPro" id="IPR030934">
    <property type="entry name" value="Intein_C"/>
</dbReference>